<dbReference type="InterPro" id="IPR050416">
    <property type="entry name" value="FAD-linked_Oxidoreductase"/>
</dbReference>
<dbReference type="InterPro" id="IPR036318">
    <property type="entry name" value="FAD-bd_PCMH-like_sf"/>
</dbReference>
<feature type="region of interest" description="Disordered" evidence="6">
    <location>
        <begin position="1"/>
        <end position="33"/>
    </location>
</feature>
<dbReference type="SUPFAM" id="SSF56176">
    <property type="entry name" value="FAD-binding/transporter-associated domain-like"/>
    <property type="match status" value="1"/>
</dbReference>
<dbReference type="PROSITE" id="PS51387">
    <property type="entry name" value="FAD_PCMH"/>
    <property type="match status" value="1"/>
</dbReference>
<comment type="caution">
    <text evidence="8">The sequence shown here is derived from an EMBL/GenBank/DDBJ whole genome shotgun (WGS) entry which is preliminary data.</text>
</comment>
<dbReference type="InterPro" id="IPR016169">
    <property type="entry name" value="FAD-bd_PCMH_sub2"/>
</dbReference>
<dbReference type="EMBL" id="BOOU01000019">
    <property type="protein sequence ID" value="GII76441.1"/>
    <property type="molecule type" value="Genomic_DNA"/>
</dbReference>
<evidence type="ECO:0000256" key="4">
    <source>
        <dbReference type="ARBA" id="ARBA00022827"/>
    </source>
</evidence>
<evidence type="ECO:0000313" key="8">
    <source>
        <dbReference type="EMBL" id="GII76441.1"/>
    </source>
</evidence>
<keyword evidence="5" id="KW-0560">Oxidoreductase</keyword>
<sequence length="475" mass="49118">MGTRGRERPGRHRRETIMKNAGTGPSAGRPPHRPAVRGPVLEPGAEGYDAGRSGFQTAVRHRPDLVVGATGAGDVQAAVEFAAARSWAVTVQATGHGAAVPAAGGLLIDTRRMAEVRVDPAGRTAWLAAGTRWAAVVREAARYGLAPLSGAAPGVGAVGYTLGGGIGLLARRYGYAADHVTGIDAVTADGRLRHLGPDGEPELFWALRGGGGGLAVVTGMRIRLMPVERIFGGGLYFAADEPAHAAELFRGYLDWTGGLPDRLTSSAALIPMPDVSGVPEPIRGRRVLHVRVAYDGGAVEGERLAAPLRALAPVLIDGLGEMSYADSGSIYTDPTEPHGYQGTNVMLSGLDEAGLSAALAATGPDAPVPCIVESRHLGGALSVAPEVPNAVAHRDARHNLRVISPLGPDGAAAARPVHRRFVAALGHLALGATPNFHYGAQEPAQLLATHDPATRTRLAAVKTAYDPAGVLRSRD</sequence>
<dbReference type="Gene3D" id="3.40.462.20">
    <property type="match status" value="1"/>
</dbReference>
<evidence type="ECO:0000256" key="6">
    <source>
        <dbReference type="SAM" id="MobiDB-lite"/>
    </source>
</evidence>
<gene>
    <name evidence="8" type="ORF">Sru01_14230</name>
</gene>
<name>A0A919R117_9ACTN</name>
<evidence type="ECO:0000256" key="3">
    <source>
        <dbReference type="ARBA" id="ARBA00022630"/>
    </source>
</evidence>
<dbReference type="InterPro" id="IPR016167">
    <property type="entry name" value="FAD-bd_PCMH_sub1"/>
</dbReference>
<dbReference type="InterPro" id="IPR006093">
    <property type="entry name" value="Oxy_OxRdtase_FAD_BS"/>
</dbReference>
<reference evidence="8" key="1">
    <citation type="submission" date="2021-01" db="EMBL/GenBank/DDBJ databases">
        <title>Whole genome shotgun sequence of Sphaerisporangium rufum NBRC 109079.</title>
        <authorList>
            <person name="Komaki H."/>
            <person name="Tamura T."/>
        </authorList>
    </citation>
    <scope>NUCLEOTIDE SEQUENCE</scope>
    <source>
        <strain evidence="8">NBRC 109079</strain>
    </source>
</reference>
<evidence type="ECO:0000259" key="7">
    <source>
        <dbReference type="PROSITE" id="PS51387"/>
    </source>
</evidence>
<dbReference type="Proteomes" id="UP000655287">
    <property type="component" value="Unassembled WGS sequence"/>
</dbReference>
<dbReference type="InterPro" id="IPR016166">
    <property type="entry name" value="FAD-bd_PCMH"/>
</dbReference>
<protein>
    <submittedName>
        <fullName evidence="8">Oxidoreductase</fullName>
    </submittedName>
</protein>
<organism evidence="8 9">
    <name type="scientific">Sphaerisporangium rufum</name>
    <dbReference type="NCBI Taxonomy" id="1381558"/>
    <lineage>
        <taxon>Bacteria</taxon>
        <taxon>Bacillati</taxon>
        <taxon>Actinomycetota</taxon>
        <taxon>Actinomycetes</taxon>
        <taxon>Streptosporangiales</taxon>
        <taxon>Streptosporangiaceae</taxon>
        <taxon>Sphaerisporangium</taxon>
    </lineage>
</organism>
<dbReference type="GO" id="GO:0071949">
    <property type="term" value="F:FAD binding"/>
    <property type="evidence" value="ECO:0007669"/>
    <property type="project" value="InterPro"/>
</dbReference>
<feature type="domain" description="FAD-binding PCMH-type" evidence="7">
    <location>
        <begin position="59"/>
        <end position="227"/>
    </location>
</feature>
<accession>A0A919R117</accession>
<comment type="similarity">
    <text evidence="2">Belongs to the oxygen-dependent FAD-linked oxidoreductase family.</text>
</comment>
<dbReference type="AlphaFoldDB" id="A0A919R117"/>
<evidence type="ECO:0000256" key="5">
    <source>
        <dbReference type="ARBA" id="ARBA00023002"/>
    </source>
</evidence>
<keyword evidence="4" id="KW-0274">FAD</keyword>
<evidence type="ECO:0000256" key="1">
    <source>
        <dbReference type="ARBA" id="ARBA00001974"/>
    </source>
</evidence>
<dbReference type="Gene3D" id="3.30.465.10">
    <property type="match status" value="1"/>
</dbReference>
<dbReference type="PANTHER" id="PTHR42973:SF39">
    <property type="entry name" value="FAD-BINDING PCMH-TYPE DOMAIN-CONTAINING PROTEIN"/>
    <property type="match status" value="1"/>
</dbReference>
<dbReference type="PROSITE" id="PS00862">
    <property type="entry name" value="OX2_COVAL_FAD"/>
    <property type="match status" value="1"/>
</dbReference>
<dbReference type="Pfam" id="PF01565">
    <property type="entry name" value="FAD_binding_4"/>
    <property type="match status" value="1"/>
</dbReference>
<evidence type="ECO:0000313" key="9">
    <source>
        <dbReference type="Proteomes" id="UP000655287"/>
    </source>
</evidence>
<keyword evidence="3" id="KW-0285">Flavoprotein</keyword>
<evidence type="ECO:0000256" key="2">
    <source>
        <dbReference type="ARBA" id="ARBA00005466"/>
    </source>
</evidence>
<comment type="cofactor">
    <cofactor evidence="1">
        <name>FAD</name>
        <dbReference type="ChEBI" id="CHEBI:57692"/>
    </cofactor>
</comment>
<proteinExistence type="inferred from homology"/>
<dbReference type="PANTHER" id="PTHR42973">
    <property type="entry name" value="BINDING OXIDOREDUCTASE, PUTATIVE (AFU_ORTHOLOGUE AFUA_1G17690)-RELATED"/>
    <property type="match status" value="1"/>
</dbReference>
<dbReference type="Gene3D" id="3.30.43.10">
    <property type="entry name" value="Uridine Diphospho-n-acetylenolpyruvylglucosamine Reductase, domain 2"/>
    <property type="match status" value="1"/>
</dbReference>
<dbReference type="InterPro" id="IPR006094">
    <property type="entry name" value="Oxid_FAD_bind_N"/>
</dbReference>
<keyword evidence="9" id="KW-1185">Reference proteome</keyword>
<dbReference type="GO" id="GO:0016491">
    <property type="term" value="F:oxidoreductase activity"/>
    <property type="evidence" value="ECO:0007669"/>
    <property type="project" value="UniProtKB-KW"/>
</dbReference>